<name>A0AAV2EBA9_9ROSI</name>
<keyword evidence="2" id="KW-1185">Reference proteome</keyword>
<evidence type="ECO:0000313" key="1">
    <source>
        <dbReference type="EMBL" id="CAL1383032.1"/>
    </source>
</evidence>
<evidence type="ECO:0000313" key="2">
    <source>
        <dbReference type="Proteomes" id="UP001497516"/>
    </source>
</evidence>
<dbReference type="AlphaFoldDB" id="A0AAV2EBA9"/>
<dbReference type="Proteomes" id="UP001497516">
    <property type="component" value="Chromosome 4"/>
</dbReference>
<reference evidence="1 2" key="1">
    <citation type="submission" date="2024-04" db="EMBL/GenBank/DDBJ databases">
        <authorList>
            <person name="Fracassetti M."/>
        </authorList>
    </citation>
    <scope>NUCLEOTIDE SEQUENCE [LARGE SCALE GENOMIC DNA]</scope>
</reference>
<protein>
    <submittedName>
        <fullName evidence="1">Uncharacterized protein</fullName>
    </submittedName>
</protein>
<proteinExistence type="predicted"/>
<dbReference type="EMBL" id="OZ034817">
    <property type="protein sequence ID" value="CAL1383032.1"/>
    <property type="molecule type" value="Genomic_DNA"/>
</dbReference>
<sequence>MKVEPRRKEKFESAFAHRRHRRRSSLVVAANLYFCSLPSRPLFPTSLIFVAARFTMGTDMLRGLRLVAASGEKNPHRQRRG</sequence>
<accession>A0AAV2EBA9</accession>
<organism evidence="1 2">
    <name type="scientific">Linum trigynum</name>
    <dbReference type="NCBI Taxonomy" id="586398"/>
    <lineage>
        <taxon>Eukaryota</taxon>
        <taxon>Viridiplantae</taxon>
        <taxon>Streptophyta</taxon>
        <taxon>Embryophyta</taxon>
        <taxon>Tracheophyta</taxon>
        <taxon>Spermatophyta</taxon>
        <taxon>Magnoliopsida</taxon>
        <taxon>eudicotyledons</taxon>
        <taxon>Gunneridae</taxon>
        <taxon>Pentapetalae</taxon>
        <taxon>rosids</taxon>
        <taxon>fabids</taxon>
        <taxon>Malpighiales</taxon>
        <taxon>Linaceae</taxon>
        <taxon>Linum</taxon>
    </lineage>
</organism>
<gene>
    <name evidence="1" type="ORF">LTRI10_LOCUS24325</name>
</gene>